<dbReference type="PRINTS" id="PR00019">
    <property type="entry name" value="LEURICHRPT"/>
</dbReference>
<evidence type="ECO:0000256" key="9">
    <source>
        <dbReference type="ARBA" id="ARBA00023170"/>
    </source>
</evidence>
<evidence type="ECO:0000256" key="6">
    <source>
        <dbReference type="ARBA" id="ARBA00022737"/>
    </source>
</evidence>
<keyword evidence="6" id="KW-0677">Repeat</keyword>
<dbReference type="PROSITE" id="PS50011">
    <property type="entry name" value="PROTEIN_KINASE_DOM"/>
    <property type="match status" value="2"/>
</dbReference>
<dbReference type="InterPro" id="IPR000719">
    <property type="entry name" value="Prot_kinase_dom"/>
</dbReference>
<feature type="chain" id="PRO_5035792099" description="non-specific serine/threonine protein kinase" evidence="15">
    <location>
        <begin position="24"/>
        <end position="3213"/>
    </location>
</feature>
<comment type="catalytic activity">
    <reaction evidence="10">
        <text>L-threonyl-[protein] + ATP = O-phospho-L-threonyl-[protein] + ADP + H(+)</text>
        <dbReference type="Rhea" id="RHEA:46608"/>
        <dbReference type="Rhea" id="RHEA-COMP:11060"/>
        <dbReference type="Rhea" id="RHEA-COMP:11605"/>
        <dbReference type="ChEBI" id="CHEBI:15378"/>
        <dbReference type="ChEBI" id="CHEBI:30013"/>
        <dbReference type="ChEBI" id="CHEBI:30616"/>
        <dbReference type="ChEBI" id="CHEBI:61977"/>
        <dbReference type="ChEBI" id="CHEBI:456216"/>
        <dbReference type="EC" id="2.7.11.1"/>
    </reaction>
</comment>
<feature type="domain" description="Protein kinase" evidence="16">
    <location>
        <begin position="1301"/>
        <end position="1603"/>
    </location>
</feature>
<comment type="subcellular location">
    <subcellularLocation>
        <location evidence="1">Membrane</location>
        <topology evidence="1">Single-pass membrane protein</topology>
    </subcellularLocation>
</comment>
<keyword evidence="3" id="KW-0433">Leucine-rich repeat</keyword>
<dbReference type="Pfam" id="PF07714">
    <property type="entry name" value="PK_Tyr_Ser-Thr"/>
    <property type="match status" value="3"/>
</dbReference>
<feature type="transmembrane region" description="Helical" evidence="14">
    <location>
        <begin position="2569"/>
        <end position="2593"/>
    </location>
</feature>
<evidence type="ECO:0000313" key="17">
    <source>
        <dbReference type="EMBL" id="CAE6249961.1"/>
    </source>
</evidence>
<keyword evidence="9" id="KW-0675">Receptor</keyword>
<proteinExistence type="predicted"/>
<name>A0A8S2BB57_ARAAE</name>
<keyword evidence="18" id="KW-1185">Reference proteome</keyword>
<evidence type="ECO:0000256" key="13">
    <source>
        <dbReference type="SAM" id="MobiDB-lite"/>
    </source>
</evidence>
<dbReference type="Gene3D" id="3.30.200.20">
    <property type="entry name" value="Phosphorylase Kinase, domain 1"/>
    <property type="match status" value="2"/>
</dbReference>
<feature type="signal peptide" evidence="15">
    <location>
        <begin position="1"/>
        <end position="23"/>
    </location>
</feature>
<dbReference type="GO" id="GO:0004672">
    <property type="term" value="F:protein kinase activity"/>
    <property type="evidence" value="ECO:0007669"/>
    <property type="project" value="InterPro"/>
</dbReference>
<dbReference type="SUPFAM" id="SSF56112">
    <property type="entry name" value="Protein kinase-like (PK-like)"/>
    <property type="match status" value="4"/>
</dbReference>
<organism evidence="17 18">
    <name type="scientific">Arabidopsis arenosa</name>
    <name type="common">Sand rock-cress</name>
    <name type="synonym">Cardaminopsis arenosa</name>
    <dbReference type="NCBI Taxonomy" id="38785"/>
    <lineage>
        <taxon>Eukaryota</taxon>
        <taxon>Viridiplantae</taxon>
        <taxon>Streptophyta</taxon>
        <taxon>Embryophyta</taxon>
        <taxon>Tracheophyta</taxon>
        <taxon>Spermatophyta</taxon>
        <taxon>Magnoliopsida</taxon>
        <taxon>eudicotyledons</taxon>
        <taxon>Gunneridae</taxon>
        <taxon>Pentapetalae</taxon>
        <taxon>rosids</taxon>
        <taxon>malvids</taxon>
        <taxon>Brassicales</taxon>
        <taxon>Brassicaceae</taxon>
        <taxon>Camelineae</taxon>
        <taxon>Arabidopsis</taxon>
    </lineage>
</organism>
<evidence type="ECO:0000256" key="5">
    <source>
        <dbReference type="ARBA" id="ARBA00022729"/>
    </source>
</evidence>
<evidence type="ECO:0000256" key="7">
    <source>
        <dbReference type="ARBA" id="ARBA00022989"/>
    </source>
</evidence>
<keyword evidence="12" id="KW-0547">Nucleotide-binding</keyword>
<keyword evidence="8 14" id="KW-0472">Membrane</keyword>
<dbReference type="InterPro" id="IPR003591">
    <property type="entry name" value="Leu-rich_rpt_typical-subtyp"/>
</dbReference>
<comment type="catalytic activity">
    <reaction evidence="11">
        <text>L-seryl-[protein] + ATP = O-phospho-L-seryl-[protein] + ADP + H(+)</text>
        <dbReference type="Rhea" id="RHEA:17989"/>
        <dbReference type="Rhea" id="RHEA-COMP:9863"/>
        <dbReference type="Rhea" id="RHEA-COMP:11604"/>
        <dbReference type="ChEBI" id="CHEBI:15378"/>
        <dbReference type="ChEBI" id="CHEBI:29999"/>
        <dbReference type="ChEBI" id="CHEBI:30616"/>
        <dbReference type="ChEBI" id="CHEBI:83421"/>
        <dbReference type="ChEBI" id="CHEBI:456216"/>
        <dbReference type="EC" id="2.7.11.1"/>
    </reaction>
</comment>
<evidence type="ECO:0000256" key="4">
    <source>
        <dbReference type="ARBA" id="ARBA00022692"/>
    </source>
</evidence>
<keyword evidence="7 14" id="KW-1133">Transmembrane helix</keyword>
<dbReference type="Pfam" id="PF00560">
    <property type="entry name" value="LRR_1"/>
    <property type="match status" value="3"/>
</dbReference>
<evidence type="ECO:0000256" key="2">
    <source>
        <dbReference type="ARBA" id="ARBA00012513"/>
    </source>
</evidence>
<evidence type="ECO:0000259" key="16">
    <source>
        <dbReference type="PROSITE" id="PS50011"/>
    </source>
</evidence>
<reference evidence="17" key="1">
    <citation type="submission" date="2021-01" db="EMBL/GenBank/DDBJ databases">
        <authorList>
            <person name="Bezrukov I."/>
        </authorList>
    </citation>
    <scope>NUCLEOTIDE SEQUENCE</scope>
</reference>
<dbReference type="SUPFAM" id="SSF52058">
    <property type="entry name" value="L domain-like"/>
    <property type="match status" value="5"/>
</dbReference>
<dbReference type="InterPro" id="IPR032675">
    <property type="entry name" value="LRR_dom_sf"/>
</dbReference>
<dbReference type="GO" id="GO:0016020">
    <property type="term" value="C:membrane"/>
    <property type="evidence" value="ECO:0007669"/>
    <property type="project" value="UniProtKB-SubCell"/>
</dbReference>
<dbReference type="Gene3D" id="3.80.10.10">
    <property type="entry name" value="Ribonuclease Inhibitor"/>
    <property type="match status" value="5"/>
</dbReference>
<dbReference type="PANTHER" id="PTHR45631:SF22">
    <property type="entry name" value="LRR RECEPTOR-LIKE SERINE_THREONINE-PROTEIN KINASE PAM74-RELATED"/>
    <property type="match status" value="1"/>
</dbReference>
<feature type="binding site" evidence="12">
    <location>
        <position position="3160"/>
    </location>
    <ligand>
        <name>ATP</name>
        <dbReference type="ChEBI" id="CHEBI:30616"/>
    </ligand>
</feature>
<feature type="transmembrane region" description="Helical" evidence="14">
    <location>
        <begin position="737"/>
        <end position="754"/>
    </location>
</feature>
<keyword evidence="4 14" id="KW-0812">Transmembrane</keyword>
<feature type="binding site" evidence="12">
    <location>
        <position position="584"/>
    </location>
    <ligand>
        <name>ATP</name>
        <dbReference type="ChEBI" id="CHEBI:30616"/>
    </ligand>
</feature>
<evidence type="ECO:0000256" key="14">
    <source>
        <dbReference type="SAM" id="Phobius"/>
    </source>
</evidence>
<evidence type="ECO:0000256" key="12">
    <source>
        <dbReference type="PROSITE-ProRule" id="PRU10141"/>
    </source>
</evidence>
<evidence type="ECO:0000256" key="10">
    <source>
        <dbReference type="ARBA" id="ARBA00047899"/>
    </source>
</evidence>
<evidence type="ECO:0000313" key="18">
    <source>
        <dbReference type="Proteomes" id="UP000682877"/>
    </source>
</evidence>
<feature type="transmembrane region" description="Helical" evidence="14">
    <location>
        <begin position="1238"/>
        <end position="1262"/>
    </location>
</feature>
<protein>
    <recommendedName>
        <fullName evidence="2">non-specific serine/threonine protein kinase</fullName>
        <ecNumber evidence="2">2.7.11.1</ecNumber>
    </recommendedName>
</protein>
<dbReference type="FunFam" id="3.80.10.10:FF:000129">
    <property type="entry name" value="Leucine-rich repeat receptor-like kinase"/>
    <property type="match status" value="4"/>
</dbReference>
<keyword evidence="12" id="KW-0067">ATP-binding</keyword>
<feature type="domain" description="Protein kinase" evidence="16">
    <location>
        <begin position="556"/>
        <end position="865"/>
    </location>
</feature>
<dbReference type="EC" id="2.7.11.1" evidence="2"/>
<gene>
    <name evidence="17" type="ORF">AARE701A_LOCUS21942</name>
</gene>
<keyword evidence="5 15" id="KW-0732">Signal</keyword>
<dbReference type="FunFam" id="3.30.200.20:FF:000394">
    <property type="entry name" value="Leucine-rich repeat receptor-like protein kinase"/>
    <property type="match status" value="2"/>
</dbReference>
<feature type="compositionally biased region" description="Polar residues" evidence="13">
    <location>
        <begin position="1939"/>
        <end position="1959"/>
    </location>
</feature>
<dbReference type="InterPro" id="IPR024788">
    <property type="entry name" value="Malectin-like_Carb-bd_dom"/>
</dbReference>
<dbReference type="InterPro" id="IPR011009">
    <property type="entry name" value="Kinase-like_dom_sf"/>
</dbReference>
<dbReference type="SMART" id="SM00369">
    <property type="entry name" value="LRR_TYP"/>
    <property type="match status" value="6"/>
</dbReference>
<sequence>MESLCRVLVAVLGTLAIIHLVQAQGQQGFISLDCGLPVNELSPYDEPRTGLRFLSDEKFIQSGKAGRIQPNTEAYLKPYETLRYFPDGIRNCYNLNVEKGMTHLIRAYFIYGNYDGLDIKPKFDLYLGPNPWTTIDLQTQVNGTRAEILHIPISNSLQVCLVKTGTTNPLITTLEIRPMGNDTYITKSGSLNLFFRVYLSKSDGYLRYRNDVYDRVWTSFSRNEWTHISTTLEVSNSNKYFPPKEALKTAATPTNSSAPLTMEWSSSNVNNQYYLYAHFAEIQELQTNDTREFNMVWNGQVISDPIIPPKFNIYTIFSLSPSTCEGGKCSFQLRRTNRSTLPPLLNAFEVYTVIQFPQIETNENDVVAVRDIKTTYEISRNSWQGDPCVPRQFMWDGLNCSNTDTSTPRITYLNLSSSGLTGSIAAAIQNLTQLEKLNISWNNLNGSIPQALRRKGLELFPQGNPRLCLSGSCLPSKRKPFPVAIVASVASVASIIIAVLVLIFVFRKKKPSTVGALQRPPSISPAVNVTYPNSPEPSIQTNKRRFTYSEVTDMTKNFQRVVGEGGFGIVYHGTLNGNAQVAVKVLSQSSTQGYKQFKAEVDLLMRVHHTNLVSLVGYCGEGDHLALIYEFVPNGNLRQHLSGTRGRSNINWGIRLRIAVEAALGTPGYLDPEGLIVIAVLLTTGGFAAVYGRFLAGEFSHSSSSQQLLGRSTPAERDGSQNSLRFMAGRIMGSPRPLLLLLSGVFAIICIVQAQDQQGFISLDCGLPVSEMSPYIEPSTGLQFSSDAKFIQTGKISKIEANLESAYLTPYMSLRYFPDGIRNCYSLSVDVHRKHLIRAMFVYGNYDGLNSNPKFDLHLGPNPWATINLQASVNGTVQEIIHTPTSNSLQICLVKTGTTTPMISALELRPLGNNSYPTQSGSLNLFFRMYVNKADDFLRYPDDVYDRRWFDFFLKSWTEISTTLKVSNDNEYDPPKKALATAATPSNASAPLTISWTPVNPGDEYYLYSHFAEIQDLQTNDTREFELFWNGAVISKPFIPSKLAVDTHLDISPRTCKGGKCIYQLIKTARSTLPPLLNALEVYTVIQFPQSETNENDVVAVKNIEAAYKLSRIRWQGDPCVPQQYVWDGLNCSNTDISTPPRITSLNLSSSGLTGTIAAAIQNLTQLEKLDLSNNKLTGVVPEFLAQMKSLLIINLSGNDLNGPLPQALQRKGLELLVQGNPRLCLSGSCTENSKKKFPVVIVASVASVAIIVAVLVLIFVLNKKKPSTVEVIDTYAISSEPSIGTKKRRFTYSEVMKMTNNFQRVVGEGGFGLVCHGTINGSKQVAVKVLSQSSSQGYKHFKAEVDLLLRVHHTNLVSLVGYCDEGDHLALIYEFMPNGDLREHLSGKRSGSFINWGNRLRIALDAALGTFAILHLVQAQDQQGFISLDCGLPDTELSPYTESITRLKFSSDAKFIKTGKIGKIQANLDYLEPYTRLRYFPDGMRNCYTLSVDKDITYVIRATFVYGNYDGLNAYPQFDLHLGPNPWQTIDLKKKVNGTVAEILHIPTSSSLQICLVKIGTTTPIISALELRPLANNSYVTEPGSLKLFSRIYLNEAEDESLRYPDDSYDRRWFSFFKTSWTQVSTSRTVEISNVCYPPKVALKTAAVPTNSSEPLMINWRSDNPSDLYYVYNHFAEIQDLGSNETREFDMFWDGRNVGEVLIPSKLKLLTLQSLGPWPCNEGRCIIQLVRTPRSTLPPILNALEVFTVIEFPQSETNENDVVAVKNIKATYGLSRITWQGDGDPCVPQEYAWDGLNCTNIDKSTPPRITSLNLSSSGINGSIAAGIQNLTLLEKLDLSNNNLTGGVPEFLGNMNSLLFINLSGNDLNGPIPQSLQRKEPGLELLLQGNPRLFPSVSPPKPPKKKFPLTIVVAVAFVAIIIVALIIFLFLRKKKPSTTEALQTPSTPPMNVTYDNSPEPSIETKKRRFTYSEVMKMTNNFQRVLGEGGFGIVCHGILNGSEQVAVKVLSQSSTQGYKQFKAEVDLLLRVHHTNLIAGEKDLYTGKPLMAKPSSLSLDGRLENMKNSLGLLLLLVAIIHIVRAQDQQGFISLDCGLPANEQSPYEESFTGLRFSSDEKFIRSGKNGLIRENPVGYAKPYESLRYFPDGIRNCYNLNVEKGRTHLIVARFVYGNYDGFDLKPKFDLYLGPNLWATVNLQTQVNGTAEEILHIPTSNSLQICLVKTGETIPLISALELRPMADDSYITKSGSLNLFSRKYLSKSGSDLRYMKDVYDRTWVSYGANFRTGWTQIYTALEVNNSNNYAPPKDALKNAAIPTNASAPLTIEWPPGSPRYQYYLYAHFAEIQDLQANDTREFNILLNGEVFSDPIIPKKLDITTVQSVTPKTCQEGKCSLQLTRTNRSTLPPLLNALEIYAVIQFPQSETNEIDMIAIKNIEAVYGLSRINWQGDPCVPQHFIWDGLNCSNTDISTPPRIISLNLSSSGLTGNIAAAIQNLTQLEKLDLSNNSLTGGVPEFLGKMKSLLVINLSGNNLSGSMPQALQKKGLELFVEGNPRLCLSDLCRKPPKKKVLVPIVASVASAAIVITLLILFLVVRKRKSTIVEGFISLDCGLPANELSPYKEPNTGLQYSSDATFIQSGKTSKVQATMEDTFLKPYSTLRYFPDGIRNCYNLNVEKGRNHLIRAWFMYGNYDGRDNSPRFDLYLGPNPWATIDLHRRENGTREEIFHIPTSNKLQICLVKTGETIPMISALEIRPMGNDSYITQSGSLSLFFRVYLTESKKYLRYPTDVYDRQWIAFFWREWTQISTTSDVKTSTNYEVPEAALVTAAIPTNASAPLAIEWTSPDPNTQYYLFRHFAEIQDLGTNETREFNMLWNGEVISTPIIPDKLKITTILSTSPRTCDAGDCNFQLKRTNRSTLPPLLNALEVFTVIQFPQSETNETDVAAIRNIEATYGLSRINWQGDPCVPQQFRWDALNCSNTDPSTPPRITSLNLSSSGLTGNIAAAIQNLTQLEKLNLSGNDLNGTIPQSLQRKGGPQLIRHGNPRLFPSESPTISTGKSFPVVIVASVASAAFLIVVLVLVLVLRKKKSSTVQVVHPPPSRPTMNVPYANSPEPSIEMKKRRFTYAEVMKMTNNFERVVGEGGFGVVCHGTVNGSEQVAVKLLSQSSTQGYKEFKAEWDDSQSKIVCATSNTIVKKPLNELTVALTCRVLCLYL</sequence>
<dbReference type="PROSITE" id="PS00107">
    <property type="entry name" value="PROTEIN_KINASE_ATP"/>
    <property type="match status" value="3"/>
</dbReference>
<evidence type="ECO:0000256" key="3">
    <source>
        <dbReference type="ARBA" id="ARBA00022614"/>
    </source>
</evidence>
<dbReference type="InterPro" id="IPR001245">
    <property type="entry name" value="Ser-Thr/Tyr_kinase_cat_dom"/>
</dbReference>
<dbReference type="InterPro" id="IPR001611">
    <property type="entry name" value="Leu-rich_rpt"/>
</dbReference>
<feature type="binding site" evidence="12">
    <location>
        <position position="1329"/>
    </location>
    <ligand>
        <name>ATP</name>
        <dbReference type="ChEBI" id="CHEBI:30616"/>
    </ligand>
</feature>
<feature type="transmembrane region" description="Helical" evidence="14">
    <location>
        <begin position="3059"/>
        <end position="3083"/>
    </location>
</feature>
<evidence type="ECO:0000256" key="11">
    <source>
        <dbReference type="ARBA" id="ARBA00048679"/>
    </source>
</evidence>
<feature type="transmembrane region" description="Helical" evidence="14">
    <location>
        <begin position="1907"/>
        <end position="1931"/>
    </location>
</feature>
<dbReference type="EMBL" id="LR999458">
    <property type="protein sequence ID" value="CAE6249961.1"/>
    <property type="molecule type" value="Genomic_DNA"/>
</dbReference>
<dbReference type="InterPro" id="IPR017441">
    <property type="entry name" value="Protein_kinase_ATP_BS"/>
</dbReference>
<evidence type="ECO:0000256" key="15">
    <source>
        <dbReference type="SAM" id="SignalP"/>
    </source>
</evidence>
<evidence type="ECO:0000256" key="1">
    <source>
        <dbReference type="ARBA" id="ARBA00004167"/>
    </source>
</evidence>
<feature type="transmembrane region" description="Helical" evidence="14">
    <location>
        <begin position="481"/>
        <end position="506"/>
    </location>
</feature>
<dbReference type="Gene3D" id="1.10.510.10">
    <property type="entry name" value="Transferase(Phosphotransferase) domain 1"/>
    <property type="match status" value="2"/>
</dbReference>
<dbReference type="Pfam" id="PF13855">
    <property type="entry name" value="LRR_8"/>
    <property type="match status" value="2"/>
</dbReference>
<dbReference type="Pfam" id="PF12819">
    <property type="entry name" value="Malectin_like"/>
    <property type="match status" value="5"/>
</dbReference>
<dbReference type="Proteomes" id="UP000682877">
    <property type="component" value="Chromosome 8"/>
</dbReference>
<accession>A0A8S2BB57</accession>
<evidence type="ECO:0000256" key="8">
    <source>
        <dbReference type="ARBA" id="ARBA00023136"/>
    </source>
</evidence>
<dbReference type="PANTHER" id="PTHR45631">
    <property type="entry name" value="OS07G0107800 PROTEIN-RELATED"/>
    <property type="match status" value="1"/>
</dbReference>
<feature type="region of interest" description="Disordered" evidence="13">
    <location>
        <begin position="1939"/>
        <end position="1961"/>
    </location>
</feature>
<dbReference type="GO" id="GO:0005524">
    <property type="term" value="F:ATP binding"/>
    <property type="evidence" value="ECO:0007669"/>
    <property type="project" value="UniProtKB-UniRule"/>
</dbReference>
<feature type="transmembrane region" description="Helical" evidence="14">
    <location>
        <begin position="676"/>
        <end position="696"/>
    </location>
</feature>